<accession>A0AAJ8LST6</accession>
<dbReference type="RefSeq" id="WP_187254539.1">
    <property type="nucleotide sequence ID" value="NZ_CP144914.1"/>
</dbReference>
<evidence type="ECO:0008006" key="3">
    <source>
        <dbReference type="Google" id="ProtNLM"/>
    </source>
</evidence>
<protein>
    <recommendedName>
        <fullName evidence="3">DNA-binding anti-repressor SinI</fullName>
    </recommendedName>
</protein>
<dbReference type="InterPro" id="IPR036281">
    <property type="entry name" value="SinR/SinI_dimer_dom_sf"/>
</dbReference>
<organism evidence="1 2">
    <name type="scientific">Alkalicoccus halolimnae</name>
    <dbReference type="NCBI Taxonomy" id="1667239"/>
    <lineage>
        <taxon>Bacteria</taxon>
        <taxon>Bacillati</taxon>
        <taxon>Bacillota</taxon>
        <taxon>Bacilli</taxon>
        <taxon>Bacillales</taxon>
        <taxon>Bacillaceae</taxon>
        <taxon>Alkalicoccus</taxon>
    </lineage>
</organism>
<dbReference type="SUPFAM" id="SSF47406">
    <property type="entry name" value="SinR repressor dimerisation domain-like"/>
    <property type="match status" value="1"/>
</dbReference>
<dbReference type="AlphaFoldDB" id="A0AAJ8LST6"/>
<proteinExistence type="predicted"/>
<dbReference type="EMBL" id="CP144914">
    <property type="protein sequence ID" value="WWD79591.1"/>
    <property type="molecule type" value="Genomic_DNA"/>
</dbReference>
<evidence type="ECO:0000313" key="2">
    <source>
        <dbReference type="Proteomes" id="UP000321816"/>
    </source>
</evidence>
<name>A0AAJ8LST6_9BACI</name>
<dbReference type="GO" id="GO:0006355">
    <property type="term" value="P:regulation of DNA-templated transcription"/>
    <property type="evidence" value="ECO:0007669"/>
    <property type="project" value="InterPro"/>
</dbReference>
<gene>
    <name evidence="1" type="ORF">FTX54_014500</name>
</gene>
<sequence>MQDRAANEVGQWETLMQEAKILGLRPEEVREFLISYREEKREQQNYYS</sequence>
<keyword evidence="2" id="KW-1185">Reference proteome</keyword>
<dbReference type="Proteomes" id="UP000321816">
    <property type="component" value="Chromosome"/>
</dbReference>
<dbReference type="GO" id="GO:0046983">
    <property type="term" value="F:protein dimerization activity"/>
    <property type="evidence" value="ECO:0007669"/>
    <property type="project" value="InterPro"/>
</dbReference>
<dbReference type="KEGG" id="ahal:FTX54_014500"/>
<reference evidence="1 2" key="1">
    <citation type="submission" date="2024-01" db="EMBL/GenBank/DDBJ databases">
        <title>Complete Genome Sequence of Alkalicoccus halolimnae BZ-SZ-XJ29T, a Moderately Halophilic Bacterium Isolated from a Salt Lake.</title>
        <authorList>
            <person name="Zhao B."/>
        </authorList>
    </citation>
    <scope>NUCLEOTIDE SEQUENCE [LARGE SCALE GENOMIC DNA]</scope>
    <source>
        <strain evidence="1 2">BZ-SZ-XJ29</strain>
    </source>
</reference>
<evidence type="ECO:0000313" key="1">
    <source>
        <dbReference type="EMBL" id="WWD79591.1"/>
    </source>
</evidence>